<name>A0ABV2I7Q6_9HYPH</name>
<dbReference type="PRINTS" id="PR00377">
    <property type="entry name" value="IMPHPHTASES"/>
</dbReference>
<dbReference type="Pfam" id="PF00459">
    <property type="entry name" value="Inositol_P"/>
    <property type="match status" value="1"/>
</dbReference>
<dbReference type="InterPro" id="IPR000760">
    <property type="entry name" value="Inositol_monophosphatase-like"/>
</dbReference>
<dbReference type="Proteomes" id="UP001549164">
    <property type="component" value="Unassembled WGS sequence"/>
</dbReference>
<keyword evidence="3 5" id="KW-0378">Hydrolase</keyword>
<keyword evidence="2" id="KW-0479">Metal-binding</keyword>
<keyword evidence="4" id="KW-0460">Magnesium</keyword>
<dbReference type="EMBL" id="JBEPLY010000002">
    <property type="protein sequence ID" value="MET3598965.1"/>
    <property type="molecule type" value="Genomic_DNA"/>
</dbReference>
<comment type="caution">
    <text evidence="5">The sequence shown here is derived from an EMBL/GenBank/DDBJ whole genome shotgun (WGS) entry which is preliminary data.</text>
</comment>
<dbReference type="SUPFAM" id="SSF56655">
    <property type="entry name" value="Carbohydrate phosphatase"/>
    <property type="match status" value="1"/>
</dbReference>
<dbReference type="PANTHER" id="PTHR20854:SF4">
    <property type="entry name" value="INOSITOL-1-MONOPHOSPHATASE-RELATED"/>
    <property type="match status" value="1"/>
</dbReference>
<protein>
    <submittedName>
        <fullName evidence="5">Myo-inositol-1(Or 4)-monophosphatase</fullName>
        <ecNumber evidence="5">3.1.3.25</ecNumber>
    </submittedName>
</protein>
<dbReference type="Gene3D" id="3.40.190.80">
    <property type="match status" value="1"/>
</dbReference>
<evidence type="ECO:0000256" key="3">
    <source>
        <dbReference type="ARBA" id="ARBA00022801"/>
    </source>
</evidence>
<dbReference type="RefSeq" id="WP_354433263.1">
    <property type="nucleotide sequence ID" value="NZ_JBEPLY010000002.1"/>
</dbReference>
<evidence type="ECO:0000256" key="1">
    <source>
        <dbReference type="ARBA" id="ARBA00009759"/>
    </source>
</evidence>
<accession>A0ABV2I7Q6</accession>
<sequence length="274" mass="28992">MPDQNTKTAACAERFDAACKIIVDAGKLALDYFERRGSLAIEMKTSGQDLVSAADRDVEDFLRQAISARFPEDGLYGEENGQKPGTSHYRWLMDPIDGTSCFLHGLQSWGVVIALFHQDTPVAGLIYEPCTGQLYTAKLGEGAHRNGTKIHVNDTTPFSGGFIAVGATRREHGPHIGGLIAAVMANGGVYMRNGSAALSLAHVAAGHYLAYYEPVLNAWDCVAGLLIVSEAGGDVDDFPLSSDFSKKGPCLAGSAAAAEKLRDILGTLEMAAGG</sequence>
<reference evidence="5 6" key="1">
    <citation type="submission" date="2024-06" db="EMBL/GenBank/DDBJ databases">
        <title>Genomic Encyclopedia of Type Strains, Phase IV (KMG-IV): sequencing the most valuable type-strain genomes for metagenomic binning, comparative biology and taxonomic classification.</title>
        <authorList>
            <person name="Goeker M."/>
        </authorList>
    </citation>
    <scope>NUCLEOTIDE SEQUENCE [LARGE SCALE GENOMIC DNA]</scope>
    <source>
        <strain evidence="5 6">DSM 28102</strain>
    </source>
</reference>
<dbReference type="Gene3D" id="3.30.540.10">
    <property type="entry name" value="Fructose-1,6-Bisphosphatase, subunit A, domain 1"/>
    <property type="match status" value="1"/>
</dbReference>
<dbReference type="PROSITE" id="PS00629">
    <property type="entry name" value="IMP_1"/>
    <property type="match status" value="1"/>
</dbReference>
<organism evidence="5 6">
    <name type="scientific">Martelella mangrovi</name>
    <dbReference type="NCBI Taxonomy" id="1397477"/>
    <lineage>
        <taxon>Bacteria</taxon>
        <taxon>Pseudomonadati</taxon>
        <taxon>Pseudomonadota</taxon>
        <taxon>Alphaproteobacteria</taxon>
        <taxon>Hyphomicrobiales</taxon>
        <taxon>Aurantimonadaceae</taxon>
        <taxon>Martelella</taxon>
    </lineage>
</organism>
<proteinExistence type="inferred from homology"/>
<evidence type="ECO:0000313" key="5">
    <source>
        <dbReference type="EMBL" id="MET3598965.1"/>
    </source>
</evidence>
<gene>
    <name evidence="5" type="ORF">ABID12_000892</name>
</gene>
<dbReference type="PANTHER" id="PTHR20854">
    <property type="entry name" value="INOSITOL MONOPHOSPHATASE"/>
    <property type="match status" value="1"/>
</dbReference>
<evidence type="ECO:0000313" key="6">
    <source>
        <dbReference type="Proteomes" id="UP001549164"/>
    </source>
</evidence>
<dbReference type="InterPro" id="IPR020583">
    <property type="entry name" value="Inositol_monoP_metal-BS"/>
</dbReference>
<evidence type="ECO:0000256" key="4">
    <source>
        <dbReference type="ARBA" id="ARBA00022842"/>
    </source>
</evidence>
<comment type="similarity">
    <text evidence="1">Belongs to the inositol monophosphatase superfamily.</text>
</comment>
<keyword evidence="6" id="KW-1185">Reference proteome</keyword>
<dbReference type="EC" id="3.1.3.25" evidence="5"/>
<evidence type="ECO:0000256" key="2">
    <source>
        <dbReference type="ARBA" id="ARBA00022723"/>
    </source>
</evidence>
<dbReference type="GO" id="GO:0052834">
    <property type="term" value="F:inositol monophosphate phosphatase activity"/>
    <property type="evidence" value="ECO:0007669"/>
    <property type="project" value="UniProtKB-EC"/>
</dbReference>